<sequence length="369" mass="39902">MRFRRSRHLFCYWRDDELIVGDYRRRTAVAVDPVVVELLSACDDWCGVADVVAELAGYETETVEAAMLSLCHNGLLDSGEPAAEVEEAMTCWRGWEPEAALFHFGTKNANYGPSTAELRAELAGGAPVELFKSYPDAERMVLPRTPVSLREPFGDVLYGRRTHRSFAARPVPLQIFSTLLAAVFGPVAFVDGDEFGALALRTSANGGARQESECYVAVFEVAGVEAGLYHYNALEHSLELVREEVSREAVGELCAGQPAIREAAIVVFLTAVVGRVSAKYRDPRAYRVMLLNAGHVGQTFALAATALGLGAFTTAAFADEEVEALLGIDGVGETVLYVLAAGVPKDLRDGFPEGRAPAGLSAFRRRAQP</sequence>
<organism evidence="2 3">
    <name type="scientific">Amycolatopsis samaneae</name>
    <dbReference type="NCBI Taxonomy" id="664691"/>
    <lineage>
        <taxon>Bacteria</taxon>
        <taxon>Bacillati</taxon>
        <taxon>Actinomycetota</taxon>
        <taxon>Actinomycetes</taxon>
        <taxon>Pseudonocardiales</taxon>
        <taxon>Pseudonocardiaceae</taxon>
        <taxon>Amycolatopsis</taxon>
    </lineage>
</organism>
<accession>A0ABW5GQX8</accession>
<evidence type="ECO:0000313" key="2">
    <source>
        <dbReference type="EMBL" id="MFD2463308.1"/>
    </source>
</evidence>
<dbReference type="NCBIfam" id="TIGR03605">
    <property type="entry name" value="antibiot_sagB"/>
    <property type="match status" value="1"/>
</dbReference>
<evidence type="ECO:0000259" key="1">
    <source>
        <dbReference type="Pfam" id="PF00881"/>
    </source>
</evidence>
<dbReference type="EMBL" id="JBHUKU010000020">
    <property type="protein sequence ID" value="MFD2463308.1"/>
    <property type="molecule type" value="Genomic_DNA"/>
</dbReference>
<dbReference type="Proteomes" id="UP001597419">
    <property type="component" value="Unassembled WGS sequence"/>
</dbReference>
<dbReference type="RefSeq" id="WP_345391830.1">
    <property type="nucleotide sequence ID" value="NZ_BAABHG010000005.1"/>
</dbReference>
<proteinExistence type="predicted"/>
<keyword evidence="3" id="KW-1185">Reference proteome</keyword>
<protein>
    <submittedName>
        <fullName evidence="2">SagB/ThcOx family dehydrogenase</fullName>
    </submittedName>
</protein>
<feature type="domain" description="Nitroreductase" evidence="1">
    <location>
        <begin position="159"/>
        <end position="342"/>
    </location>
</feature>
<dbReference type="Gene3D" id="3.40.109.10">
    <property type="entry name" value="NADH Oxidase"/>
    <property type="match status" value="1"/>
</dbReference>
<dbReference type="Pfam" id="PF00881">
    <property type="entry name" value="Nitroreductase"/>
    <property type="match status" value="1"/>
</dbReference>
<dbReference type="InterPro" id="IPR052544">
    <property type="entry name" value="Bacteriocin_Proc_Enz"/>
</dbReference>
<dbReference type="InterPro" id="IPR000415">
    <property type="entry name" value="Nitroreductase-like"/>
</dbReference>
<dbReference type="InterPro" id="IPR029479">
    <property type="entry name" value="Nitroreductase"/>
</dbReference>
<gene>
    <name evidence="2" type="ORF">ACFSYJ_32175</name>
</gene>
<comment type="caution">
    <text evidence="2">The sequence shown here is derived from an EMBL/GenBank/DDBJ whole genome shotgun (WGS) entry which is preliminary data.</text>
</comment>
<dbReference type="PANTHER" id="PTHR43745:SF2">
    <property type="entry name" value="NITROREDUCTASE MJ1384-RELATED"/>
    <property type="match status" value="1"/>
</dbReference>
<name>A0ABW5GQX8_9PSEU</name>
<dbReference type="CDD" id="cd02142">
    <property type="entry name" value="McbC_SagB-like_oxidoreductase"/>
    <property type="match status" value="1"/>
</dbReference>
<dbReference type="SUPFAM" id="SSF55469">
    <property type="entry name" value="FMN-dependent nitroreductase-like"/>
    <property type="match status" value="1"/>
</dbReference>
<dbReference type="PANTHER" id="PTHR43745">
    <property type="entry name" value="NITROREDUCTASE MJ1384-RELATED"/>
    <property type="match status" value="1"/>
</dbReference>
<reference evidence="3" key="1">
    <citation type="journal article" date="2019" name="Int. J. Syst. Evol. Microbiol.">
        <title>The Global Catalogue of Microorganisms (GCM) 10K type strain sequencing project: providing services to taxonomists for standard genome sequencing and annotation.</title>
        <authorList>
            <consortium name="The Broad Institute Genomics Platform"/>
            <consortium name="The Broad Institute Genome Sequencing Center for Infectious Disease"/>
            <person name="Wu L."/>
            <person name="Ma J."/>
        </authorList>
    </citation>
    <scope>NUCLEOTIDE SEQUENCE [LARGE SCALE GENOMIC DNA]</scope>
    <source>
        <strain evidence="3">CGMCC 4.7643</strain>
    </source>
</reference>
<evidence type="ECO:0000313" key="3">
    <source>
        <dbReference type="Proteomes" id="UP001597419"/>
    </source>
</evidence>
<dbReference type="InterPro" id="IPR020051">
    <property type="entry name" value="SagB-type_dehydrogenase"/>
</dbReference>